<dbReference type="OrthoDB" id="9134310at2"/>
<dbReference type="AlphaFoldDB" id="A0A1A9RVW1"/>
<evidence type="ECO:0008006" key="3">
    <source>
        <dbReference type="Google" id="ProtNLM"/>
    </source>
</evidence>
<dbReference type="NCBIfam" id="NF033394">
    <property type="entry name" value="capsid_maj_Podo"/>
    <property type="match status" value="1"/>
</dbReference>
<reference evidence="2" key="1">
    <citation type="submission" date="2016-05" db="EMBL/GenBank/DDBJ databases">
        <title>Draft genome of Corynebacterium afermentans subsp. afermentans LCDC 88199T.</title>
        <authorList>
            <person name="Bernier A.-M."/>
            <person name="Bernard K."/>
        </authorList>
    </citation>
    <scope>NUCLEOTIDE SEQUENCE [LARGE SCALE GENOMIC DNA]</scope>
    <source>
        <strain evidence="2">NML02-A-017</strain>
    </source>
</reference>
<dbReference type="STRING" id="1795827.A7P95_10905"/>
<protein>
    <recommendedName>
        <fullName evidence="3">Phage major capsid protein</fullName>
    </recommendedName>
</protein>
<gene>
    <name evidence="1" type="ORF">A7P95_10905</name>
</gene>
<dbReference type="RefSeq" id="WP_067595328.1">
    <property type="nucleotide sequence ID" value="NZ_LXSL01000033.1"/>
</dbReference>
<comment type="caution">
    <text evidence="1">The sequence shown here is derived from an EMBL/GenBank/DDBJ whole genome shotgun (WGS) entry which is preliminary data.</text>
</comment>
<dbReference type="EMBL" id="LXSL01000033">
    <property type="protein sequence ID" value="OAM25904.1"/>
    <property type="molecule type" value="Genomic_DNA"/>
</dbReference>
<organism evidence="1 2">
    <name type="scientific">Eikenella longinqua</name>
    <dbReference type="NCBI Taxonomy" id="1795827"/>
    <lineage>
        <taxon>Bacteria</taxon>
        <taxon>Pseudomonadati</taxon>
        <taxon>Pseudomonadota</taxon>
        <taxon>Betaproteobacteria</taxon>
        <taxon>Neisseriales</taxon>
        <taxon>Neisseriaceae</taxon>
        <taxon>Eikenella</taxon>
    </lineage>
</organism>
<name>A0A1A9RVW1_9NEIS</name>
<dbReference type="Proteomes" id="UP000077885">
    <property type="component" value="Unassembled WGS sequence"/>
</dbReference>
<dbReference type="InterPro" id="IPR049718">
    <property type="entry name" value="AKO59007-like"/>
</dbReference>
<accession>A0A1A9RVW1</accession>
<sequence length="353" mass="39098">MSITSSELAVVGKAGLDFYLKNNPIDMVDMQRPLLKHLSAKKKPFAGAKEHIVEQIRKDYGSAGQWFDSGDTLQYAKRDTLEQSRFPWYEFHDGMMLNEAELVANGIKLDDSGNGGNISGAEKIQLTNLLQEKMEALKLGAQERFSRDLHLSGTGSTKQIVGLDGLLPLDNATGKAGGLDRATYTWWRHYVDKALVAASLQEQMEKAWRACIRRAQGMPNVILAGADFIDAYRKAAQSNGTIGAASRQVTDSGKGGVSADMSTSGLYWKGIPIEYCPEWDDNFAGADTTLTSWSKRCYFLNMNHLSLRPISGSDFVTRHPPRSKDNYNHYWALLWRGALTMNMPSAHAVLALK</sequence>
<evidence type="ECO:0000313" key="1">
    <source>
        <dbReference type="EMBL" id="OAM25904.1"/>
    </source>
</evidence>
<evidence type="ECO:0000313" key="2">
    <source>
        <dbReference type="Proteomes" id="UP000077885"/>
    </source>
</evidence>
<keyword evidence="2" id="KW-1185">Reference proteome</keyword>
<proteinExistence type="predicted"/>